<dbReference type="Gramene" id="Kaladp0032s0159.1.v1.1">
    <property type="protein sequence ID" value="Kaladp0032s0159.1.v1.1"/>
    <property type="gene ID" value="Kaladp0032s0159.v1.1"/>
</dbReference>
<organism evidence="1 2">
    <name type="scientific">Kalanchoe fedtschenkoi</name>
    <name type="common">Lavender scallops</name>
    <name type="synonym">South American air plant</name>
    <dbReference type="NCBI Taxonomy" id="63787"/>
    <lineage>
        <taxon>Eukaryota</taxon>
        <taxon>Viridiplantae</taxon>
        <taxon>Streptophyta</taxon>
        <taxon>Embryophyta</taxon>
        <taxon>Tracheophyta</taxon>
        <taxon>Spermatophyta</taxon>
        <taxon>Magnoliopsida</taxon>
        <taxon>eudicotyledons</taxon>
        <taxon>Gunneridae</taxon>
        <taxon>Pentapetalae</taxon>
        <taxon>Saxifragales</taxon>
        <taxon>Crassulaceae</taxon>
        <taxon>Kalanchoe</taxon>
    </lineage>
</organism>
<proteinExistence type="predicted"/>
<protein>
    <submittedName>
        <fullName evidence="1">Uncharacterized protein</fullName>
    </submittedName>
</protein>
<dbReference type="AlphaFoldDB" id="A0A7N0TCS8"/>
<sequence>MYINASYYQPKHISEITRQQYDRPPAAMRRTLEINSSRWRWHQKTSLSNSFYRVNNLSEEFDDGLRLVIYSSKTCDQWQLVKGSKPAYN</sequence>
<accession>A0A7N0TCS8</accession>
<keyword evidence="2" id="KW-1185">Reference proteome</keyword>
<reference evidence="1" key="1">
    <citation type="submission" date="2021-01" db="UniProtKB">
        <authorList>
            <consortium name="EnsemblPlants"/>
        </authorList>
    </citation>
    <scope>IDENTIFICATION</scope>
</reference>
<evidence type="ECO:0000313" key="2">
    <source>
        <dbReference type="Proteomes" id="UP000594263"/>
    </source>
</evidence>
<evidence type="ECO:0000313" key="1">
    <source>
        <dbReference type="EnsemblPlants" id="Kaladp0032s0159.1.v1.1"/>
    </source>
</evidence>
<name>A0A7N0TCS8_KALFE</name>
<dbReference type="Proteomes" id="UP000594263">
    <property type="component" value="Unplaced"/>
</dbReference>
<dbReference type="EnsemblPlants" id="Kaladp0032s0159.1.v1.1">
    <property type="protein sequence ID" value="Kaladp0032s0159.1.v1.1"/>
    <property type="gene ID" value="Kaladp0032s0159.v1.1"/>
</dbReference>